<name>A0A9X2W6R3_9ENTR</name>
<dbReference type="Proteomes" id="UP001150641">
    <property type="component" value="Unassembled WGS sequence"/>
</dbReference>
<dbReference type="EMBL" id="JALHAP010000075">
    <property type="protein sequence ID" value="MCT4701611.1"/>
    <property type="molecule type" value="Genomic_DNA"/>
</dbReference>
<accession>A0A9X2W6R3</accession>
<dbReference type="Gene3D" id="1.25.40.10">
    <property type="entry name" value="Tetratricopeptide repeat domain"/>
    <property type="match status" value="1"/>
</dbReference>
<evidence type="ECO:0000313" key="4">
    <source>
        <dbReference type="Proteomes" id="UP001150641"/>
    </source>
</evidence>
<reference evidence="3" key="1">
    <citation type="submission" date="2022-03" db="EMBL/GenBank/DDBJ databases">
        <title>Proposal of a novel genus Dryocolo and two novel species.</title>
        <authorList>
            <person name="Maddock D.W."/>
            <person name="Brady C.L."/>
            <person name="Denman S."/>
            <person name="Arnold D."/>
        </authorList>
    </citation>
    <scope>NUCLEOTIDE SEQUENCE</scope>
    <source>
        <strain evidence="3">H6W4</strain>
    </source>
</reference>
<proteinExistence type="predicted"/>
<evidence type="ECO:0000313" key="3">
    <source>
        <dbReference type="EMBL" id="MCT4701611.1"/>
    </source>
</evidence>
<dbReference type="PROSITE" id="PS50005">
    <property type="entry name" value="TPR"/>
    <property type="match status" value="1"/>
</dbReference>
<comment type="caution">
    <text evidence="3">The sequence shown here is derived from an EMBL/GenBank/DDBJ whole genome shotgun (WGS) entry which is preliminary data.</text>
</comment>
<dbReference type="Pfam" id="PF13432">
    <property type="entry name" value="TPR_16"/>
    <property type="match status" value="1"/>
</dbReference>
<evidence type="ECO:0008006" key="5">
    <source>
        <dbReference type="Google" id="ProtNLM"/>
    </source>
</evidence>
<dbReference type="SUPFAM" id="SSF48452">
    <property type="entry name" value="TPR-like"/>
    <property type="match status" value="1"/>
</dbReference>
<feature type="chain" id="PRO_5040734549" description="Tetratricopeptide repeat protein" evidence="2">
    <location>
        <begin position="26"/>
        <end position="177"/>
    </location>
</feature>
<feature type="repeat" description="TPR" evidence="1">
    <location>
        <begin position="93"/>
        <end position="126"/>
    </location>
</feature>
<evidence type="ECO:0000256" key="2">
    <source>
        <dbReference type="SAM" id="SignalP"/>
    </source>
</evidence>
<keyword evidence="4" id="KW-1185">Reference proteome</keyword>
<feature type="signal peptide" evidence="2">
    <location>
        <begin position="1"/>
        <end position="25"/>
    </location>
</feature>
<dbReference type="InterPro" id="IPR019734">
    <property type="entry name" value="TPR_rpt"/>
</dbReference>
<organism evidence="3 4">
    <name type="scientific">Dryocola boscaweniae</name>
    <dbReference type="NCBI Taxonomy" id="2925397"/>
    <lineage>
        <taxon>Bacteria</taxon>
        <taxon>Pseudomonadati</taxon>
        <taxon>Pseudomonadota</taxon>
        <taxon>Gammaproteobacteria</taxon>
        <taxon>Enterobacterales</taxon>
        <taxon>Enterobacteriaceae</taxon>
        <taxon>Dryocola</taxon>
    </lineage>
</organism>
<gene>
    <name evidence="3" type="ORF">MUA00_07315</name>
</gene>
<dbReference type="RefSeq" id="WP_271122444.1">
    <property type="nucleotide sequence ID" value="NZ_JALHAN010000062.1"/>
</dbReference>
<keyword evidence="1" id="KW-0802">TPR repeat</keyword>
<dbReference type="AlphaFoldDB" id="A0A9X2W6R3"/>
<sequence>MKRFIFTLLPAAATAILLFSGFAQAMGGSSDEPVPPTCPKGQIYDSKTKTCMVDKGGMIGDEARTDYAYALAKAGRYQEALDMLNTLKNPATAEALNYRGYATRKLGRTDEGIGYYLKSVALDPRYPKVREYLGEAYMIKNRPDLAREQLIAIKTLCGTGCEEYRDLAAAIDGHPES</sequence>
<keyword evidence="2" id="KW-0732">Signal</keyword>
<dbReference type="InterPro" id="IPR011990">
    <property type="entry name" value="TPR-like_helical_dom_sf"/>
</dbReference>
<evidence type="ECO:0000256" key="1">
    <source>
        <dbReference type="PROSITE-ProRule" id="PRU00339"/>
    </source>
</evidence>
<protein>
    <recommendedName>
        <fullName evidence="5">Tetratricopeptide repeat protein</fullName>
    </recommendedName>
</protein>